<feature type="compositionally biased region" description="Basic and acidic residues" evidence="1">
    <location>
        <begin position="48"/>
        <end position="58"/>
    </location>
</feature>
<accession>A0A388T0X4</accession>
<gene>
    <name evidence="2" type="ORF">SSP531S_38780</name>
</gene>
<evidence type="ECO:0000313" key="2">
    <source>
        <dbReference type="EMBL" id="GBQ02419.1"/>
    </source>
</evidence>
<dbReference type="EMBL" id="BGZL01000011">
    <property type="protein sequence ID" value="GBQ02419.1"/>
    <property type="molecule type" value="Genomic_DNA"/>
</dbReference>
<protein>
    <submittedName>
        <fullName evidence="2">Uncharacterized protein</fullName>
    </submittedName>
</protein>
<feature type="region of interest" description="Disordered" evidence="1">
    <location>
        <begin position="29"/>
        <end position="66"/>
    </location>
</feature>
<feature type="compositionally biased region" description="Basic residues" evidence="1">
    <location>
        <begin position="32"/>
        <end position="47"/>
    </location>
</feature>
<organism evidence="2 3">
    <name type="scientific">Streptomyces spongiicola</name>
    <dbReference type="NCBI Taxonomy" id="1690221"/>
    <lineage>
        <taxon>Bacteria</taxon>
        <taxon>Bacillati</taxon>
        <taxon>Actinomycetota</taxon>
        <taxon>Actinomycetes</taxon>
        <taxon>Kitasatosporales</taxon>
        <taxon>Streptomycetaceae</taxon>
        <taxon>Streptomyces</taxon>
    </lineage>
</organism>
<comment type="caution">
    <text evidence="2">The sequence shown here is derived from an EMBL/GenBank/DDBJ whole genome shotgun (WGS) entry which is preliminary data.</text>
</comment>
<proteinExistence type="predicted"/>
<evidence type="ECO:0000313" key="3">
    <source>
        <dbReference type="Proteomes" id="UP000265354"/>
    </source>
</evidence>
<evidence type="ECO:0000256" key="1">
    <source>
        <dbReference type="SAM" id="MobiDB-lite"/>
    </source>
</evidence>
<dbReference type="RefSeq" id="WP_116428185.1">
    <property type="nucleotide sequence ID" value="NZ_BGZL01000011.1"/>
</dbReference>
<reference evidence="2 3" key="1">
    <citation type="submission" date="2018-07" db="EMBL/GenBank/DDBJ databases">
        <title>Whole Genome Shotgun Sequence of Streptomyces spongiicola strain 531S.</title>
        <authorList>
            <person name="Dohra H."/>
            <person name="Kodani S."/>
        </authorList>
    </citation>
    <scope>NUCLEOTIDE SEQUENCE [LARGE SCALE GENOMIC DNA]</scope>
    <source>
        <strain evidence="2 3">531S</strain>
    </source>
</reference>
<sequence>MILTAVLTPPAMLLLLIAMDRLEDRLFAVPHGPRHARRRRRPRLLPRRRAEPPGRTRAEQPGPGAV</sequence>
<name>A0A388T0X4_9ACTN</name>
<dbReference type="AlphaFoldDB" id="A0A388T0X4"/>
<dbReference type="Proteomes" id="UP000265354">
    <property type="component" value="Unassembled WGS sequence"/>
</dbReference>